<organism evidence="1 2">
    <name type="scientific">Choanephora cucurbitarum</name>
    <dbReference type="NCBI Taxonomy" id="101091"/>
    <lineage>
        <taxon>Eukaryota</taxon>
        <taxon>Fungi</taxon>
        <taxon>Fungi incertae sedis</taxon>
        <taxon>Mucoromycota</taxon>
        <taxon>Mucoromycotina</taxon>
        <taxon>Mucoromycetes</taxon>
        <taxon>Mucorales</taxon>
        <taxon>Mucorineae</taxon>
        <taxon>Choanephoraceae</taxon>
        <taxon>Choanephoroideae</taxon>
        <taxon>Choanephora</taxon>
    </lineage>
</organism>
<dbReference type="InParanoid" id="A0A1C7NSA1"/>
<accession>A0A1C7NSA1</accession>
<reference evidence="1 2" key="1">
    <citation type="submission" date="2016-03" db="EMBL/GenBank/DDBJ databases">
        <title>Choanephora cucurbitarum.</title>
        <authorList>
            <person name="Min B."/>
            <person name="Park H."/>
            <person name="Park J.-H."/>
            <person name="Shin H.-D."/>
            <person name="Choi I.-G."/>
        </authorList>
    </citation>
    <scope>NUCLEOTIDE SEQUENCE [LARGE SCALE GENOMIC DNA]</scope>
    <source>
        <strain evidence="1 2">KUS-F28377</strain>
    </source>
</reference>
<evidence type="ECO:0000313" key="2">
    <source>
        <dbReference type="Proteomes" id="UP000093000"/>
    </source>
</evidence>
<comment type="caution">
    <text evidence="1">The sequence shown here is derived from an EMBL/GenBank/DDBJ whole genome shotgun (WGS) entry which is preliminary data.</text>
</comment>
<dbReference type="OrthoDB" id="10631323at2759"/>
<name>A0A1C7NSA1_9FUNG</name>
<dbReference type="Proteomes" id="UP000093000">
    <property type="component" value="Unassembled WGS sequence"/>
</dbReference>
<sequence length="340" mass="39532">MEFDDSDFQQYLQDNLSPRLDNEAGLPAHLSNNELSKPLSTDFFTIYAENPSIQSERLSRSNKRLYKPYDCDTLKRKSELPEETTRPKQEDDYMNIAPMDSYLKKRIFRFWHDANDRERIKEKRSAVRKARKLTKAVMPAEIEGQRELCNYCGVLLTAPTQNDSCLSAQGRKYKRRYCLGCARFTDYLDFKSSPQLIVQWLLTGKQVGFPISNAPEDPQKIKEILDSNCSSFFVKASRCSTVKAKEQMKSFIRSVSEKKVHHCAITGHQIHVFQKQNCDPVIGCPPWSLWIDYQLPSWQCNTETKEDTLEVICDVFANVKMGTCTNEEVKRWFEQLKSRM</sequence>
<keyword evidence="2" id="KW-1185">Reference proteome</keyword>
<gene>
    <name evidence="1" type="ORF">A0J61_00111</name>
</gene>
<dbReference type="AlphaFoldDB" id="A0A1C7NSA1"/>
<evidence type="ECO:0000313" key="1">
    <source>
        <dbReference type="EMBL" id="OBZ91880.1"/>
    </source>
</evidence>
<dbReference type="EMBL" id="LUGH01000002">
    <property type="protein sequence ID" value="OBZ91880.1"/>
    <property type="molecule type" value="Genomic_DNA"/>
</dbReference>
<proteinExistence type="predicted"/>
<protein>
    <submittedName>
        <fullName evidence="1">Uncharacterized protein</fullName>
    </submittedName>
</protein>